<dbReference type="InterPro" id="IPR021151">
    <property type="entry name" value="GINS_A"/>
</dbReference>
<feature type="domain" description="GINS subunit" evidence="6">
    <location>
        <begin position="84"/>
        <end position="184"/>
    </location>
</feature>
<dbReference type="AlphaFoldDB" id="A0A1D2N0Z3"/>
<accession>A0A1D2N0Z3</accession>
<evidence type="ECO:0000259" key="6">
    <source>
        <dbReference type="Pfam" id="PF05916"/>
    </source>
</evidence>
<dbReference type="InterPro" id="IPR036224">
    <property type="entry name" value="GINS_bundle-like_dom_sf"/>
</dbReference>
<dbReference type="InterPro" id="IPR007257">
    <property type="entry name" value="GINS_Psf2"/>
</dbReference>
<organism evidence="8 9">
    <name type="scientific">Orchesella cincta</name>
    <name type="common">Springtail</name>
    <name type="synonym">Podura cincta</name>
    <dbReference type="NCBI Taxonomy" id="48709"/>
    <lineage>
        <taxon>Eukaryota</taxon>
        <taxon>Metazoa</taxon>
        <taxon>Ecdysozoa</taxon>
        <taxon>Arthropoda</taxon>
        <taxon>Hexapoda</taxon>
        <taxon>Collembola</taxon>
        <taxon>Entomobryomorpha</taxon>
        <taxon>Entomobryoidea</taxon>
        <taxon>Orchesellidae</taxon>
        <taxon>Orchesellinae</taxon>
        <taxon>Orchesella</taxon>
    </lineage>
</organism>
<evidence type="ECO:0000313" key="9">
    <source>
        <dbReference type="Proteomes" id="UP000094527"/>
    </source>
</evidence>
<evidence type="ECO:0000256" key="3">
    <source>
        <dbReference type="ARBA" id="ARBA00022705"/>
    </source>
</evidence>
<sequence length="216" mass="25019">MLPLITQLVNMSLPSSKALVITAENKTVDILPKHNTNVVEMPRFEGAICQNFGPFTAGEAATVPLWFAMNFRNDDQCTIINPEWLTKEKLDTLLSQELLTSAFIRMPTDCYYTIASKLLQWPQNTRNPYLVKHCIKDIWEYRLEKLQELLSAFILEMHTNGKAGEKAFKSLKNRDIQNITAMELRVVANRDFSYNEPEIEWFFELCELARFEESFA</sequence>
<evidence type="ECO:0000256" key="1">
    <source>
        <dbReference type="ARBA" id="ARBA00004123"/>
    </source>
</evidence>
<dbReference type="STRING" id="48709.A0A1D2N0Z3"/>
<reference evidence="8 9" key="1">
    <citation type="journal article" date="2016" name="Genome Biol. Evol.">
        <title>Gene Family Evolution Reflects Adaptation to Soil Environmental Stressors in the Genome of the Collembolan Orchesella cincta.</title>
        <authorList>
            <person name="Faddeeva-Vakhrusheva A."/>
            <person name="Derks M.F."/>
            <person name="Anvar S.Y."/>
            <person name="Agamennone V."/>
            <person name="Suring W."/>
            <person name="Smit S."/>
            <person name="van Straalen N.M."/>
            <person name="Roelofs D."/>
        </authorList>
    </citation>
    <scope>NUCLEOTIDE SEQUENCE [LARGE SCALE GENOMIC DNA]</scope>
    <source>
        <tissue evidence="8">Mixed pool</tissue>
    </source>
</reference>
<dbReference type="Pfam" id="PF25005">
    <property type="entry name" value="PSF2_N"/>
    <property type="match status" value="1"/>
</dbReference>
<evidence type="ECO:0000259" key="7">
    <source>
        <dbReference type="Pfam" id="PF25005"/>
    </source>
</evidence>
<dbReference type="CDD" id="cd11712">
    <property type="entry name" value="GINS_A_psf2"/>
    <property type="match status" value="1"/>
</dbReference>
<dbReference type="Gene3D" id="1.20.58.1020">
    <property type="match status" value="1"/>
</dbReference>
<protein>
    <recommendedName>
        <fullName evidence="5">GINS complex subunit 2</fullName>
    </recommendedName>
</protein>
<comment type="caution">
    <text evidence="8">The sequence shown here is derived from an EMBL/GenBank/DDBJ whole genome shotgun (WGS) entry which is preliminary data.</text>
</comment>
<name>A0A1D2N0Z3_ORCCI</name>
<dbReference type="Pfam" id="PF05916">
    <property type="entry name" value="Sld5"/>
    <property type="match status" value="1"/>
</dbReference>
<dbReference type="EMBL" id="LJIJ01000309">
    <property type="protein sequence ID" value="ODM98942.1"/>
    <property type="molecule type" value="Genomic_DNA"/>
</dbReference>
<dbReference type="OrthoDB" id="1938138at2759"/>
<dbReference type="PANTHER" id="PTHR12772">
    <property type="entry name" value="DNA REPLICATION COMPLEX GINS PROTEIN PSF2"/>
    <property type="match status" value="1"/>
</dbReference>
<evidence type="ECO:0000256" key="2">
    <source>
        <dbReference type="ARBA" id="ARBA00010565"/>
    </source>
</evidence>
<dbReference type="SUPFAM" id="SSF160059">
    <property type="entry name" value="PriA/YqbF domain"/>
    <property type="match status" value="1"/>
</dbReference>
<dbReference type="PANTHER" id="PTHR12772:SF0">
    <property type="entry name" value="DNA REPLICATION COMPLEX GINS PROTEIN PSF2"/>
    <property type="match status" value="1"/>
</dbReference>
<gene>
    <name evidence="8" type="ORF">Ocin01_07737</name>
</gene>
<keyword evidence="4" id="KW-0539">Nucleus</keyword>
<keyword evidence="3" id="KW-0235">DNA replication</keyword>
<evidence type="ECO:0000313" key="8">
    <source>
        <dbReference type="EMBL" id="ODM98942.1"/>
    </source>
</evidence>
<proteinExistence type="inferred from homology"/>
<dbReference type="Gene3D" id="3.40.5.50">
    <property type="match status" value="1"/>
</dbReference>
<feature type="domain" description="DNA replication complex GINS protein PSF2 N-terminal" evidence="7">
    <location>
        <begin position="23"/>
        <end position="80"/>
    </location>
</feature>
<dbReference type="GO" id="GO:0000811">
    <property type="term" value="C:GINS complex"/>
    <property type="evidence" value="ECO:0007669"/>
    <property type="project" value="TreeGrafter"/>
</dbReference>
<dbReference type="GO" id="GO:0000727">
    <property type="term" value="P:double-strand break repair via break-induced replication"/>
    <property type="evidence" value="ECO:0007669"/>
    <property type="project" value="TreeGrafter"/>
</dbReference>
<evidence type="ECO:0000256" key="5">
    <source>
        <dbReference type="ARBA" id="ARBA00030871"/>
    </source>
</evidence>
<comment type="similarity">
    <text evidence="2">Belongs to the GINS2/PSF2 family.</text>
</comment>
<dbReference type="GO" id="GO:0006260">
    <property type="term" value="P:DNA replication"/>
    <property type="evidence" value="ECO:0007669"/>
    <property type="project" value="UniProtKB-KW"/>
</dbReference>
<evidence type="ECO:0000256" key="4">
    <source>
        <dbReference type="ARBA" id="ARBA00023242"/>
    </source>
</evidence>
<dbReference type="SUPFAM" id="SSF158573">
    <property type="entry name" value="GINS helical bundle-like"/>
    <property type="match status" value="1"/>
</dbReference>
<comment type="subcellular location">
    <subcellularLocation>
        <location evidence="1">Nucleus</location>
    </subcellularLocation>
</comment>
<dbReference type="InterPro" id="IPR056784">
    <property type="entry name" value="PSF2_N"/>
</dbReference>
<keyword evidence="9" id="KW-1185">Reference proteome</keyword>
<dbReference type="Proteomes" id="UP000094527">
    <property type="component" value="Unassembled WGS sequence"/>
</dbReference>